<proteinExistence type="predicted"/>
<evidence type="ECO:0000313" key="3">
    <source>
        <dbReference type="EMBL" id="WEW56653.1"/>
    </source>
</evidence>
<evidence type="ECO:0000259" key="2">
    <source>
        <dbReference type="Pfam" id="PF17172"/>
    </source>
</evidence>
<dbReference type="InterPro" id="IPR033468">
    <property type="entry name" value="Metaxin_GST"/>
</dbReference>
<dbReference type="PANTHER" id="PTHR12289:SF44">
    <property type="entry name" value="OUTER MEMBRANE PROTEIN (SAM35), PUTATIVE (AFU_ORTHOLOGUE AFUA_1G13180)-RELATED"/>
    <property type="match status" value="1"/>
</dbReference>
<dbReference type="Proteomes" id="UP001219355">
    <property type="component" value="Chromosome 1"/>
</dbReference>
<keyword evidence="4" id="KW-1185">Reference proteome</keyword>
<dbReference type="PANTHER" id="PTHR12289">
    <property type="entry name" value="METAXIN RELATED"/>
    <property type="match status" value="1"/>
</dbReference>
<feature type="domain" description="Metaxin glutathione S-transferase" evidence="1">
    <location>
        <begin position="218"/>
        <end position="284"/>
    </location>
</feature>
<sequence>MTEGDDGVDPQLQPLQRAKSWIPSVPAPIKRIFDRFPIITYPPNEIPSRLSSSVDEHHLYVFSDLTAWNIIQAYLKFSGIKFRIIPSNNHASPTGSLPFLLPTPQPSSGSTEVFDPIPSNKLQKWINEQLGVKEEEPSNMRFDAYSSLLDHRLRTAWLYTLYLDNLNFNSVARKLYVNSSTTNPIVQMAIAAELQNAARNELLKRSPYIDVDDLIAEAKNAFEALSVLLGNDTYFFSRTKPGIFDASVFAYTHLILDEKLGWKHNPLGRHLKRYDNLVQHRQRLLEAYF</sequence>
<dbReference type="InterPro" id="IPR012336">
    <property type="entry name" value="Thioredoxin-like_fold"/>
</dbReference>
<evidence type="ECO:0000259" key="1">
    <source>
        <dbReference type="Pfam" id="PF17171"/>
    </source>
</evidence>
<reference evidence="3" key="1">
    <citation type="submission" date="2023-03" db="EMBL/GenBank/DDBJ databases">
        <title>Emydomyces testavorans Genome Sequence.</title>
        <authorList>
            <person name="Hoyer L."/>
        </authorList>
    </citation>
    <scope>NUCLEOTIDE SEQUENCE</scope>
    <source>
        <strain evidence="3">16-2883</strain>
    </source>
</reference>
<feature type="domain" description="Thioredoxin-like fold" evidence="2">
    <location>
        <begin position="71"/>
        <end position="166"/>
    </location>
</feature>
<name>A0AAF0IHA6_9EURO</name>
<dbReference type="Pfam" id="PF17172">
    <property type="entry name" value="GST_N_4"/>
    <property type="match status" value="1"/>
</dbReference>
<gene>
    <name evidence="3" type="ORF">PRK78_002101</name>
</gene>
<dbReference type="AlphaFoldDB" id="A0AAF0IHA6"/>
<protein>
    <recommendedName>
        <fullName evidence="5">Mitochondrial outer membrane protein</fullName>
    </recommendedName>
</protein>
<evidence type="ECO:0008006" key="5">
    <source>
        <dbReference type="Google" id="ProtNLM"/>
    </source>
</evidence>
<dbReference type="GO" id="GO:0007005">
    <property type="term" value="P:mitochondrion organization"/>
    <property type="evidence" value="ECO:0007669"/>
    <property type="project" value="TreeGrafter"/>
</dbReference>
<dbReference type="GO" id="GO:0001401">
    <property type="term" value="C:SAM complex"/>
    <property type="evidence" value="ECO:0007669"/>
    <property type="project" value="TreeGrafter"/>
</dbReference>
<dbReference type="EMBL" id="CP120627">
    <property type="protein sequence ID" value="WEW56653.1"/>
    <property type="molecule type" value="Genomic_DNA"/>
</dbReference>
<organism evidence="3 4">
    <name type="scientific">Emydomyces testavorans</name>
    <dbReference type="NCBI Taxonomy" id="2070801"/>
    <lineage>
        <taxon>Eukaryota</taxon>
        <taxon>Fungi</taxon>
        <taxon>Dikarya</taxon>
        <taxon>Ascomycota</taxon>
        <taxon>Pezizomycotina</taxon>
        <taxon>Eurotiomycetes</taxon>
        <taxon>Eurotiomycetidae</taxon>
        <taxon>Onygenales</taxon>
        <taxon>Nannizziopsiaceae</taxon>
        <taxon>Emydomyces</taxon>
    </lineage>
</organism>
<accession>A0AAF0IHA6</accession>
<dbReference type="InterPro" id="IPR050931">
    <property type="entry name" value="Mito_Protein_Transport_Metaxin"/>
</dbReference>
<evidence type="ECO:0000313" key="4">
    <source>
        <dbReference type="Proteomes" id="UP001219355"/>
    </source>
</evidence>
<dbReference type="Pfam" id="PF17171">
    <property type="entry name" value="GST_C_6"/>
    <property type="match status" value="1"/>
</dbReference>